<evidence type="ECO:0008006" key="10">
    <source>
        <dbReference type="Google" id="ProtNLM"/>
    </source>
</evidence>
<evidence type="ECO:0000256" key="3">
    <source>
        <dbReference type="ARBA" id="ARBA00022617"/>
    </source>
</evidence>
<evidence type="ECO:0000256" key="1">
    <source>
        <dbReference type="ARBA" id="ARBA00001971"/>
    </source>
</evidence>
<dbReference type="PANTHER" id="PTHR24305">
    <property type="entry name" value="CYTOCHROME P450"/>
    <property type="match status" value="1"/>
</dbReference>
<dbReference type="InterPro" id="IPR036396">
    <property type="entry name" value="Cyt_P450_sf"/>
</dbReference>
<organism evidence="8 9">
    <name type="scientific">Fusarium torreyae</name>
    <dbReference type="NCBI Taxonomy" id="1237075"/>
    <lineage>
        <taxon>Eukaryota</taxon>
        <taxon>Fungi</taxon>
        <taxon>Dikarya</taxon>
        <taxon>Ascomycota</taxon>
        <taxon>Pezizomycotina</taxon>
        <taxon>Sordariomycetes</taxon>
        <taxon>Hypocreomycetidae</taxon>
        <taxon>Hypocreales</taxon>
        <taxon>Nectriaceae</taxon>
        <taxon>Fusarium</taxon>
    </lineage>
</organism>
<dbReference type="Proteomes" id="UP001152049">
    <property type="component" value="Unassembled WGS sequence"/>
</dbReference>
<accession>A0A9W8VJG1</accession>
<evidence type="ECO:0000313" key="9">
    <source>
        <dbReference type="Proteomes" id="UP001152049"/>
    </source>
</evidence>
<keyword evidence="7" id="KW-0503">Monooxygenase</keyword>
<gene>
    <name evidence="8" type="ORF">NW762_005360</name>
</gene>
<comment type="caution">
    <text evidence="8">The sequence shown here is derived from an EMBL/GenBank/DDBJ whole genome shotgun (WGS) entry which is preliminary data.</text>
</comment>
<dbReference type="Gene3D" id="1.10.630.10">
    <property type="entry name" value="Cytochrome P450"/>
    <property type="match status" value="1"/>
</dbReference>
<proteinExistence type="inferred from homology"/>
<sequence>MVPIINERISRLFEGFDNAMRADKAIVLNNAFSSLAGDIVIQQLFGEHYDFVGNENFESPIPALFQQFTDFYHLARFIPGLLSYLRRLPVPFIRLISPSSPTAKDFYYRLRDKVNLLSKDTELKEAATMISMLLNNTAIEDEERSPQRVFDEALIFVGAGAETLSRAMRVGFFHLLNDKLILARLRQELRTLPPPQEELYVLSKLEGLTYLQVVLTEHENGVVHEALRLSFGPISRRPRIATEEILHYDTWAIPAGILTLSNPNVGSEMAKKTST</sequence>
<dbReference type="InterPro" id="IPR001128">
    <property type="entry name" value="Cyt_P450"/>
</dbReference>
<dbReference type="SUPFAM" id="SSF48264">
    <property type="entry name" value="Cytochrome P450"/>
    <property type="match status" value="1"/>
</dbReference>
<comment type="cofactor">
    <cofactor evidence="1">
        <name>heme</name>
        <dbReference type="ChEBI" id="CHEBI:30413"/>
    </cofactor>
</comment>
<dbReference type="Pfam" id="PF00067">
    <property type="entry name" value="p450"/>
    <property type="match status" value="1"/>
</dbReference>
<comment type="similarity">
    <text evidence="2">Belongs to the cytochrome P450 family.</text>
</comment>
<name>A0A9W8VJG1_9HYPO</name>
<dbReference type="InterPro" id="IPR050121">
    <property type="entry name" value="Cytochrome_P450_monoxygenase"/>
</dbReference>
<dbReference type="OrthoDB" id="3945418at2759"/>
<protein>
    <recommendedName>
        <fullName evidence="10">Cytochrome P450</fullName>
    </recommendedName>
</protein>
<dbReference type="AlphaFoldDB" id="A0A9W8VJG1"/>
<reference evidence="8" key="1">
    <citation type="submission" date="2022-09" db="EMBL/GenBank/DDBJ databases">
        <title>Fusarium specimens isolated from Avocado Roots.</title>
        <authorList>
            <person name="Stajich J."/>
            <person name="Roper C."/>
            <person name="Heimlech-Rivalta G."/>
        </authorList>
    </citation>
    <scope>NUCLEOTIDE SEQUENCE</scope>
    <source>
        <strain evidence="8">CF00136</strain>
    </source>
</reference>
<keyword evidence="6" id="KW-0408">Iron</keyword>
<keyword evidence="4" id="KW-0479">Metal-binding</keyword>
<evidence type="ECO:0000256" key="5">
    <source>
        <dbReference type="ARBA" id="ARBA00023002"/>
    </source>
</evidence>
<dbReference type="PANTHER" id="PTHR24305:SF157">
    <property type="entry name" value="N-ACETYLTRYPTOPHAN 6-HYDROXYLASE IVOC-RELATED"/>
    <property type="match status" value="1"/>
</dbReference>
<dbReference type="GO" id="GO:0004497">
    <property type="term" value="F:monooxygenase activity"/>
    <property type="evidence" value="ECO:0007669"/>
    <property type="project" value="UniProtKB-KW"/>
</dbReference>
<keyword evidence="3" id="KW-0349">Heme</keyword>
<evidence type="ECO:0000256" key="2">
    <source>
        <dbReference type="ARBA" id="ARBA00010617"/>
    </source>
</evidence>
<evidence type="ECO:0000256" key="4">
    <source>
        <dbReference type="ARBA" id="ARBA00022723"/>
    </source>
</evidence>
<evidence type="ECO:0000256" key="7">
    <source>
        <dbReference type="ARBA" id="ARBA00023033"/>
    </source>
</evidence>
<dbReference type="GO" id="GO:0005506">
    <property type="term" value="F:iron ion binding"/>
    <property type="evidence" value="ECO:0007669"/>
    <property type="project" value="InterPro"/>
</dbReference>
<dbReference type="GO" id="GO:0020037">
    <property type="term" value="F:heme binding"/>
    <property type="evidence" value="ECO:0007669"/>
    <property type="project" value="InterPro"/>
</dbReference>
<dbReference type="GO" id="GO:0016705">
    <property type="term" value="F:oxidoreductase activity, acting on paired donors, with incorporation or reduction of molecular oxygen"/>
    <property type="evidence" value="ECO:0007669"/>
    <property type="project" value="InterPro"/>
</dbReference>
<keyword evidence="9" id="KW-1185">Reference proteome</keyword>
<evidence type="ECO:0000313" key="8">
    <source>
        <dbReference type="EMBL" id="KAJ4265114.1"/>
    </source>
</evidence>
<dbReference type="EMBL" id="JAOQAZ010000007">
    <property type="protein sequence ID" value="KAJ4265114.1"/>
    <property type="molecule type" value="Genomic_DNA"/>
</dbReference>
<keyword evidence="5" id="KW-0560">Oxidoreductase</keyword>
<evidence type="ECO:0000256" key="6">
    <source>
        <dbReference type="ARBA" id="ARBA00023004"/>
    </source>
</evidence>